<accession>A0A315ERF0</accession>
<dbReference type="EMBL" id="NESP01000001">
    <property type="protein sequence ID" value="PUE58462.1"/>
    <property type="molecule type" value="Genomic_DNA"/>
</dbReference>
<gene>
    <name evidence="2" type="ORF">B9Z44_01925</name>
</gene>
<evidence type="ECO:0008006" key="4">
    <source>
        <dbReference type="Google" id="ProtNLM"/>
    </source>
</evidence>
<evidence type="ECO:0000256" key="1">
    <source>
        <dbReference type="SAM" id="Phobius"/>
    </source>
</evidence>
<evidence type="ECO:0000313" key="3">
    <source>
        <dbReference type="Proteomes" id="UP000251341"/>
    </source>
</evidence>
<dbReference type="GO" id="GO:0043683">
    <property type="term" value="P:type IV pilus assembly"/>
    <property type="evidence" value="ECO:0007669"/>
    <property type="project" value="InterPro"/>
</dbReference>
<dbReference type="Proteomes" id="UP000251341">
    <property type="component" value="Unassembled WGS sequence"/>
</dbReference>
<dbReference type="Pfam" id="PF16074">
    <property type="entry name" value="PilW"/>
    <property type="match status" value="1"/>
</dbReference>
<dbReference type="InterPro" id="IPR032092">
    <property type="entry name" value="PilW"/>
</dbReference>
<keyword evidence="1" id="KW-1133">Transmembrane helix</keyword>
<reference evidence="2 3" key="1">
    <citation type="submission" date="2017-04" db="EMBL/GenBank/DDBJ databases">
        <title>Unexpected and diverse lifestyles within the genus Limnohabitans.</title>
        <authorList>
            <person name="Kasalicky V."/>
            <person name="Mehrshad M."/>
            <person name="Andrei S.-A."/>
            <person name="Salcher M."/>
            <person name="Kratochvilova H."/>
            <person name="Simek K."/>
            <person name="Ghai R."/>
        </authorList>
    </citation>
    <scope>NUCLEOTIDE SEQUENCE [LARGE SCALE GENOMIC DNA]</scope>
    <source>
        <strain evidence="2 3">MWH-C5</strain>
    </source>
</reference>
<organism evidence="2 3">
    <name type="scientific">Limnohabitans curvus</name>
    <dbReference type="NCBI Taxonomy" id="323423"/>
    <lineage>
        <taxon>Bacteria</taxon>
        <taxon>Pseudomonadati</taxon>
        <taxon>Pseudomonadota</taxon>
        <taxon>Betaproteobacteria</taxon>
        <taxon>Burkholderiales</taxon>
        <taxon>Comamonadaceae</taxon>
        <taxon>Limnohabitans</taxon>
    </lineage>
</organism>
<evidence type="ECO:0000313" key="2">
    <source>
        <dbReference type="EMBL" id="PUE58462.1"/>
    </source>
</evidence>
<name>A0A315ERF0_9BURK</name>
<sequence>MNAPAQQGHTLPELLIGIALGLGVVAAAIAAYGASKQTWASMAAADAVHANARVALRNVREQAYMAGAAYLKLTSSNDGQITIDVSTSEEVGEPALGGINGSTSVESITLGHWHAVDATDCQGNTGSTHSTVRNDYKLNTNKELSCKDLNLNNSTYQALAEGIEDFQLRYAEANPSRQTIQWKSANEITAMSQVLAIEVCVRVASIHPINQTKPNPRHKGCQGEVLAADGRARRVFRRIMALRNRESVMP</sequence>
<dbReference type="RefSeq" id="WP_108401558.1">
    <property type="nucleotide sequence ID" value="NZ_NESP01000001.1"/>
</dbReference>
<keyword evidence="1" id="KW-0812">Transmembrane</keyword>
<protein>
    <recommendedName>
        <fullName evidence="4">Prepilin-type cleavage/methylation domain-containing protein</fullName>
    </recommendedName>
</protein>
<keyword evidence="3" id="KW-1185">Reference proteome</keyword>
<keyword evidence="1" id="KW-0472">Membrane</keyword>
<dbReference type="AlphaFoldDB" id="A0A315ERF0"/>
<proteinExistence type="predicted"/>
<feature type="transmembrane region" description="Helical" evidence="1">
    <location>
        <begin position="14"/>
        <end position="34"/>
    </location>
</feature>
<comment type="caution">
    <text evidence="2">The sequence shown here is derived from an EMBL/GenBank/DDBJ whole genome shotgun (WGS) entry which is preliminary data.</text>
</comment>